<accession>A0A8D8U0C5</accession>
<name>A0A8D8U0C5_9HEMI</name>
<organism evidence="1">
    <name type="scientific">Cacopsylla melanoneura</name>
    <dbReference type="NCBI Taxonomy" id="428564"/>
    <lineage>
        <taxon>Eukaryota</taxon>
        <taxon>Metazoa</taxon>
        <taxon>Ecdysozoa</taxon>
        <taxon>Arthropoda</taxon>
        <taxon>Hexapoda</taxon>
        <taxon>Insecta</taxon>
        <taxon>Pterygota</taxon>
        <taxon>Neoptera</taxon>
        <taxon>Paraneoptera</taxon>
        <taxon>Hemiptera</taxon>
        <taxon>Sternorrhyncha</taxon>
        <taxon>Psylloidea</taxon>
        <taxon>Psyllidae</taxon>
        <taxon>Psyllinae</taxon>
        <taxon>Cacopsylla</taxon>
    </lineage>
</organism>
<evidence type="ECO:0000313" key="1">
    <source>
        <dbReference type="EMBL" id="CAG6694826.1"/>
    </source>
</evidence>
<reference evidence="1" key="1">
    <citation type="submission" date="2021-05" db="EMBL/GenBank/DDBJ databases">
        <authorList>
            <person name="Alioto T."/>
            <person name="Alioto T."/>
            <person name="Gomez Garrido J."/>
        </authorList>
    </citation>
    <scope>NUCLEOTIDE SEQUENCE</scope>
</reference>
<sequence>MIISLGYSEVVVRVTNLEKEKLKFKKKKNQFNHITGIIKKGPLIQIHRQRVYRVFHLDLLITCLDKSLFLFLKKYLGAFWRYFELAIRKYKNCPRCFQSSFFSNIMVVNFIHFTVFLSI</sequence>
<proteinExistence type="predicted"/>
<protein>
    <submittedName>
        <fullName evidence="1">Uncharacterized protein</fullName>
    </submittedName>
</protein>
<dbReference type="AlphaFoldDB" id="A0A8D8U0C5"/>
<dbReference type="EMBL" id="HBUF01320288">
    <property type="protein sequence ID" value="CAG6694826.1"/>
    <property type="molecule type" value="Transcribed_RNA"/>
</dbReference>